<proteinExistence type="predicted"/>
<dbReference type="EMBL" id="JACEIP010000020">
    <property type="protein sequence ID" value="MBA4543703.1"/>
    <property type="molecule type" value="Genomic_DNA"/>
</dbReference>
<dbReference type="InterPro" id="IPR002591">
    <property type="entry name" value="Phosphodiest/P_Trfase"/>
</dbReference>
<evidence type="ECO:0000313" key="2">
    <source>
        <dbReference type="Proteomes" id="UP000530514"/>
    </source>
</evidence>
<keyword evidence="2" id="KW-1185">Reference proteome</keyword>
<evidence type="ECO:0000313" key="1">
    <source>
        <dbReference type="EMBL" id="MBA4543703.1"/>
    </source>
</evidence>
<sequence>MLLTWFFLILALIVIVLLLAAKPPAGAGNRPEEKTDLGASTRPVILIVIDSLMDAPLRETIQAGKAPALKYLRDNGHYYPRVISSFPTMSACIDTTLLTGMPPSRHHIFGLTYFHKQEGRVVNFGTGLKETFTIGLKNVLKDGLLNLNQHFINKEVKTIHEELAVPTASVNAIIMRGPHEQTLTVPWIATLLGLLPRTIAAKAPAFFSFGAMARLFRTSRPASGFFRYGFNDRYSSAELASLIQNGQLPLFTIAYFPSNDDAVHKKGPQEIKGIAKADVELQKVLSAFGSWEEAIRKATFIVIGDSGQTAMLPNKQEAYIDLTKLLHPFQIMPTKRKKPSARDQLVLCVNERMAYIYLIDETLTVEQVIHVLKEETRLDVIAWREQDWVYVVSGSTEGKLQFKPGGGYTDTYGQAWEISGDLSILDIRIQENQILEFGIFPDVLFRLCNVMDTGERVIVVTAAPGYELIGDSSPTHKGACHGSLHHLDSIVPMIVCGTDSSPDHFRIIDLKKWIIDMLSQKQ</sequence>
<dbReference type="RefSeq" id="WP_033102123.1">
    <property type="nucleotide sequence ID" value="NZ_JACEIP010000020.1"/>
</dbReference>
<dbReference type="InterPro" id="IPR017850">
    <property type="entry name" value="Alkaline_phosphatase_core_sf"/>
</dbReference>
<protein>
    <submittedName>
        <fullName evidence="1">Alkaline phosphatase family protein</fullName>
    </submittedName>
</protein>
<dbReference type="AlphaFoldDB" id="A0A7W2AJ93"/>
<comment type="caution">
    <text evidence="1">The sequence shown here is derived from an EMBL/GenBank/DDBJ whole genome shotgun (WGS) entry which is preliminary data.</text>
</comment>
<name>A0A7W2AJ93_9BACL</name>
<gene>
    <name evidence="1" type="ORF">H1164_12465</name>
</gene>
<dbReference type="Gene3D" id="3.40.720.10">
    <property type="entry name" value="Alkaline Phosphatase, subunit A"/>
    <property type="match status" value="1"/>
</dbReference>
<dbReference type="Pfam" id="PF01663">
    <property type="entry name" value="Phosphodiest"/>
    <property type="match status" value="1"/>
</dbReference>
<accession>A0A7W2AJ93</accession>
<dbReference type="SUPFAM" id="SSF53649">
    <property type="entry name" value="Alkaline phosphatase-like"/>
    <property type="match status" value="1"/>
</dbReference>
<reference evidence="1 2" key="1">
    <citation type="submission" date="2020-07" db="EMBL/GenBank/DDBJ databases">
        <authorList>
            <person name="Feng H."/>
        </authorList>
    </citation>
    <scope>NUCLEOTIDE SEQUENCE [LARGE SCALE GENOMIC DNA]</scope>
    <source>
        <strain evidence="2">s-11</strain>
    </source>
</reference>
<organism evidence="1 2">
    <name type="scientific">Thermoactinomyces daqus</name>
    <dbReference type="NCBI Taxonomy" id="1329516"/>
    <lineage>
        <taxon>Bacteria</taxon>
        <taxon>Bacillati</taxon>
        <taxon>Bacillota</taxon>
        <taxon>Bacilli</taxon>
        <taxon>Bacillales</taxon>
        <taxon>Thermoactinomycetaceae</taxon>
        <taxon>Thermoactinomyces</taxon>
    </lineage>
</organism>
<dbReference type="Proteomes" id="UP000530514">
    <property type="component" value="Unassembled WGS sequence"/>
</dbReference>
<dbReference type="OrthoDB" id="2381338at2"/>